<evidence type="ECO:0000256" key="7">
    <source>
        <dbReference type="ARBA" id="ARBA00023160"/>
    </source>
</evidence>
<comment type="caution">
    <text evidence="8">The sequence shown here is derived from an EMBL/GenBank/DDBJ whole genome shotgun (WGS) entry which is preliminary data.</text>
</comment>
<evidence type="ECO:0000256" key="1">
    <source>
        <dbReference type="ARBA" id="ARBA00005194"/>
    </source>
</evidence>
<evidence type="ECO:0000256" key="3">
    <source>
        <dbReference type="ARBA" id="ARBA00022516"/>
    </source>
</evidence>
<dbReference type="InterPro" id="IPR014358">
    <property type="entry name" value="Enoyl-ACP_Rdtase_NADH"/>
</dbReference>
<proteinExistence type="inferred from homology"/>
<accession>A0AAD5DSC5</accession>
<dbReference type="SUPFAM" id="SSF159941">
    <property type="entry name" value="MM3350-like"/>
    <property type="match status" value="1"/>
</dbReference>
<evidence type="ECO:0000256" key="5">
    <source>
        <dbReference type="ARBA" id="ARBA00023002"/>
    </source>
</evidence>
<keyword evidence="7" id="KW-0275">Fatty acid biosynthesis</keyword>
<dbReference type="CDD" id="cd05372">
    <property type="entry name" value="ENR_SDR"/>
    <property type="match status" value="1"/>
</dbReference>
<dbReference type="InterPro" id="IPR036291">
    <property type="entry name" value="NAD(P)-bd_dom_sf"/>
</dbReference>
<dbReference type="FunFam" id="1.10.8.400:FF:000001">
    <property type="entry name" value="Enoyl-[acyl-carrier-protein] reductase [NADH]"/>
    <property type="match status" value="1"/>
</dbReference>
<dbReference type="InterPro" id="IPR024047">
    <property type="entry name" value="MM3350-like_sf"/>
</dbReference>
<sequence length="587" mass="63696">MAAVASSQRAVCAALRTTAVQQHRSVAAAPAPARQAAVFAPKRSLAAKARRASTVAVQASSGGLPIDLRGKRAFIAGVADDQGFGWAIAKCLAEAGAEISLGVWVPALNIFETSFRRGKFDESRRLSNGSLMDFAHIYPMDAVFDTLEDVPQDVLENKRYAGNEGWTVSETAAKVAKDWGKVDILVHSLANGPEVQKSLLETSRRGYLAAMSASSYSFVSLMQGGAAISLTYVAADRVIPGYGGGMSSAKAALESDTKVLAFEAGRKYGVRVNTISAGPLGSRAAKAIGFIDDMIRYSYENAPVKKELAATEVGAVAAFLCSPLASAVTGQTVYVDNGLSIMGLAVDSKTLERHKRHASSVRLLSQSRRHISKMPLLYWRPCIELTVEADKGEAWRTVVVQESTTLFNLHRVIQIAFCKSKMPSDSRIEQQAFAFYLHGDKLKAPKSNSLADTVGAEFMKGKAPLKYEAGSKKYTVTAGKRAIADTQHYVPRCIEGSAEAELDVANCKFTRTRFSKMTERNRKQKAPMRVWCSSQKPQEVLEQGVLAAMRMGVTAEGKRYKRMLEYEAEEAQRKAQRAAKKAQAREA</sequence>
<keyword evidence="5" id="KW-0560">Oxidoreductase</keyword>
<keyword evidence="4" id="KW-0276">Fatty acid metabolism</keyword>
<dbReference type="AlphaFoldDB" id="A0AAD5DSC5"/>
<comment type="pathway">
    <text evidence="1">Lipid metabolism; fatty acid biosynthesis.</text>
</comment>
<dbReference type="SUPFAM" id="SSF51735">
    <property type="entry name" value="NAD(P)-binding Rossmann-fold domains"/>
    <property type="match status" value="1"/>
</dbReference>
<dbReference type="PRINTS" id="PR00081">
    <property type="entry name" value="GDHRDH"/>
</dbReference>
<dbReference type="Gene3D" id="1.10.8.400">
    <property type="entry name" value="Enoyl acyl carrier protein reductase"/>
    <property type="match status" value="1"/>
</dbReference>
<keyword evidence="9" id="KW-1185">Reference proteome</keyword>
<evidence type="ECO:0000313" key="9">
    <source>
        <dbReference type="Proteomes" id="UP001205105"/>
    </source>
</evidence>
<keyword evidence="6" id="KW-0443">Lipid metabolism</keyword>
<dbReference type="GO" id="GO:0006633">
    <property type="term" value="P:fatty acid biosynthetic process"/>
    <property type="evidence" value="ECO:0007669"/>
    <property type="project" value="UniProtKB-KW"/>
</dbReference>
<organism evidence="8 9">
    <name type="scientific">Chlorella ohadii</name>
    <dbReference type="NCBI Taxonomy" id="2649997"/>
    <lineage>
        <taxon>Eukaryota</taxon>
        <taxon>Viridiplantae</taxon>
        <taxon>Chlorophyta</taxon>
        <taxon>core chlorophytes</taxon>
        <taxon>Trebouxiophyceae</taxon>
        <taxon>Chlorellales</taxon>
        <taxon>Chlorellaceae</taxon>
        <taxon>Chlorella clade</taxon>
        <taxon>Chlorella</taxon>
    </lineage>
</organism>
<dbReference type="GO" id="GO:0004318">
    <property type="term" value="F:enoyl-[acyl-carrier-protein] reductase (NADH) activity"/>
    <property type="evidence" value="ECO:0007669"/>
    <property type="project" value="InterPro"/>
</dbReference>
<dbReference type="PANTHER" id="PTHR43159">
    <property type="entry name" value="ENOYL-[ACYL-CARRIER-PROTEIN] REDUCTASE"/>
    <property type="match status" value="1"/>
</dbReference>
<evidence type="ECO:0008006" key="10">
    <source>
        <dbReference type="Google" id="ProtNLM"/>
    </source>
</evidence>
<evidence type="ECO:0000256" key="6">
    <source>
        <dbReference type="ARBA" id="ARBA00023098"/>
    </source>
</evidence>
<name>A0AAD5DSC5_9CHLO</name>
<gene>
    <name evidence="8" type="ORF">COHA_003229</name>
</gene>
<dbReference type="Gene3D" id="3.40.50.720">
    <property type="entry name" value="NAD(P)-binding Rossmann-like Domain"/>
    <property type="match status" value="1"/>
</dbReference>
<keyword evidence="3" id="KW-0444">Lipid biosynthesis</keyword>
<evidence type="ECO:0000313" key="8">
    <source>
        <dbReference type="EMBL" id="KAI7843055.1"/>
    </source>
</evidence>
<comment type="similarity">
    <text evidence="2">Belongs to the short-chain dehydrogenases/reductases (SDR) family. FabI subfamily.</text>
</comment>
<dbReference type="EMBL" id="JADXDR010000043">
    <property type="protein sequence ID" value="KAI7843055.1"/>
    <property type="molecule type" value="Genomic_DNA"/>
</dbReference>
<evidence type="ECO:0000256" key="2">
    <source>
        <dbReference type="ARBA" id="ARBA00009233"/>
    </source>
</evidence>
<dbReference type="NCBIfam" id="NF004957">
    <property type="entry name" value="PRK06300.1"/>
    <property type="match status" value="1"/>
</dbReference>
<dbReference type="PANTHER" id="PTHR43159:SF2">
    <property type="entry name" value="ENOYL-[ACYL-CARRIER-PROTEIN] REDUCTASE [NADH], CHLOROPLASTIC"/>
    <property type="match status" value="1"/>
</dbReference>
<dbReference type="Proteomes" id="UP001205105">
    <property type="component" value="Unassembled WGS sequence"/>
</dbReference>
<evidence type="ECO:0000256" key="4">
    <source>
        <dbReference type="ARBA" id="ARBA00022832"/>
    </source>
</evidence>
<dbReference type="InterPro" id="IPR002347">
    <property type="entry name" value="SDR_fam"/>
</dbReference>
<reference evidence="8" key="1">
    <citation type="submission" date="2020-11" db="EMBL/GenBank/DDBJ databases">
        <title>Chlorella ohadii genome sequencing and assembly.</title>
        <authorList>
            <person name="Murik O."/>
            <person name="Treves H."/>
            <person name="Kedem I."/>
            <person name="Shotland Y."/>
            <person name="Kaplan A."/>
        </authorList>
    </citation>
    <scope>NUCLEOTIDE SEQUENCE</scope>
    <source>
        <strain evidence="8">1</strain>
    </source>
</reference>
<dbReference type="Pfam" id="PF13561">
    <property type="entry name" value="adh_short_C2"/>
    <property type="match status" value="1"/>
</dbReference>
<protein>
    <recommendedName>
        <fullName evidence="10">Enoyl-ACP reductase</fullName>
    </recommendedName>
</protein>